<evidence type="ECO:0000256" key="2">
    <source>
        <dbReference type="ARBA" id="ARBA00022679"/>
    </source>
</evidence>
<dbReference type="InterPro" id="IPR011004">
    <property type="entry name" value="Trimer_LpxA-like_sf"/>
</dbReference>
<dbReference type="EC" id="2.3.1.30" evidence="4"/>
<dbReference type="GO" id="GO:0005737">
    <property type="term" value="C:cytoplasm"/>
    <property type="evidence" value="ECO:0007669"/>
    <property type="project" value="InterPro"/>
</dbReference>
<keyword evidence="3 4" id="KW-0012">Acyltransferase</keyword>
<dbReference type="GO" id="GO:0009001">
    <property type="term" value="F:serine O-acetyltransferase activity"/>
    <property type="evidence" value="ECO:0007669"/>
    <property type="project" value="UniProtKB-EC"/>
</dbReference>
<comment type="catalytic activity">
    <reaction evidence="4">
        <text>L-serine + acetyl-CoA = O-acetyl-L-serine + CoA</text>
        <dbReference type="Rhea" id="RHEA:24560"/>
        <dbReference type="ChEBI" id="CHEBI:33384"/>
        <dbReference type="ChEBI" id="CHEBI:57287"/>
        <dbReference type="ChEBI" id="CHEBI:57288"/>
        <dbReference type="ChEBI" id="CHEBI:58340"/>
        <dbReference type="EC" id="2.3.1.30"/>
    </reaction>
</comment>
<dbReference type="GO" id="GO:0006535">
    <property type="term" value="P:cysteine biosynthetic process from serine"/>
    <property type="evidence" value="ECO:0007669"/>
    <property type="project" value="InterPro"/>
</dbReference>
<dbReference type="SUPFAM" id="SSF51161">
    <property type="entry name" value="Trimeric LpxA-like enzymes"/>
    <property type="match status" value="1"/>
</dbReference>
<dbReference type="AlphaFoldDB" id="A0A975KJD9"/>
<accession>A0A975KJD9</accession>
<evidence type="ECO:0000313" key="5">
    <source>
        <dbReference type="EMBL" id="QUT46534.1"/>
    </source>
</evidence>
<dbReference type="EMBL" id="CP072227">
    <property type="protein sequence ID" value="QUT46534.1"/>
    <property type="molecule type" value="Genomic_DNA"/>
</dbReference>
<evidence type="ECO:0000256" key="4">
    <source>
        <dbReference type="PIRNR" id="PIRNR000441"/>
    </source>
</evidence>
<dbReference type="Gene3D" id="2.160.10.10">
    <property type="entry name" value="Hexapeptide repeat proteins"/>
    <property type="match status" value="1"/>
</dbReference>
<comment type="similarity">
    <text evidence="1 4">Belongs to the transferase hexapeptide repeat family.</text>
</comment>
<dbReference type="CDD" id="cd03354">
    <property type="entry name" value="LbH_SAT"/>
    <property type="match status" value="1"/>
</dbReference>
<dbReference type="KEGG" id="beg:INE88_03365"/>
<dbReference type="PANTHER" id="PTHR42811">
    <property type="entry name" value="SERINE ACETYLTRANSFERASE"/>
    <property type="match status" value="1"/>
</dbReference>
<dbReference type="InterPro" id="IPR045304">
    <property type="entry name" value="LbH_SAT"/>
</dbReference>
<gene>
    <name evidence="5" type="ORF">INE88_03365</name>
</gene>
<reference evidence="5" key="1">
    <citation type="journal article" date="2021" name="PLoS Genet.">
        <title>Mobile Type VI secretion system loci of the gut Bacteroidales display extensive intra-ecosystem transfer, multi-species spread and geographical clustering.</title>
        <authorList>
            <person name="Garcia-Bayona L."/>
            <person name="Coyne M.J."/>
            <person name="Comstock L.E."/>
        </authorList>
    </citation>
    <scope>NUCLEOTIDE SEQUENCE</scope>
    <source>
        <strain evidence="5">CL11T00C20</strain>
    </source>
</reference>
<dbReference type="InterPro" id="IPR001451">
    <property type="entry name" value="Hexapep"/>
</dbReference>
<organism evidence="5 6">
    <name type="scientific">Bacteroides eggerthii</name>
    <dbReference type="NCBI Taxonomy" id="28111"/>
    <lineage>
        <taxon>Bacteria</taxon>
        <taxon>Pseudomonadati</taxon>
        <taxon>Bacteroidota</taxon>
        <taxon>Bacteroidia</taxon>
        <taxon>Bacteroidales</taxon>
        <taxon>Bacteroidaceae</taxon>
        <taxon>Bacteroides</taxon>
    </lineage>
</organism>
<evidence type="ECO:0000256" key="3">
    <source>
        <dbReference type="ARBA" id="ARBA00023315"/>
    </source>
</evidence>
<dbReference type="Pfam" id="PF00132">
    <property type="entry name" value="Hexapep"/>
    <property type="match status" value="1"/>
</dbReference>
<name>A0A975KJD9_9BACE</name>
<protein>
    <recommendedName>
        <fullName evidence="4">Serine acetyltransferase</fullName>
        <ecNumber evidence="4">2.3.1.30</ecNumber>
    </recommendedName>
</protein>
<dbReference type="InterPro" id="IPR005881">
    <property type="entry name" value="Ser_O-AcTrfase"/>
</dbReference>
<dbReference type="PIRSF" id="PIRSF000441">
    <property type="entry name" value="CysE"/>
    <property type="match status" value="1"/>
</dbReference>
<keyword evidence="2 4" id="KW-0808">Transferase</keyword>
<evidence type="ECO:0000256" key="1">
    <source>
        <dbReference type="ARBA" id="ARBA00007274"/>
    </source>
</evidence>
<sequence>MTWEECKTQISLDLKRLTNINKWGGVKYIMTNASFRITFWFRIGCYLKEKRNWFHKILYGIVFLIHKHNQYLTGIQIAFGTQIGSGLTFSHFSCIVINSGAIIGKNCTIFQGVTIGSIRGIKGGVPTIGDNVIIFAGAKIIGNVKIGNNTVIGANAVVTHNIPDNSVAVGIPAKVISNNSKNIVKYYI</sequence>
<proteinExistence type="inferred from homology"/>
<evidence type="ECO:0000313" key="6">
    <source>
        <dbReference type="Proteomes" id="UP000679226"/>
    </source>
</evidence>
<dbReference type="RefSeq" id="WP_118226407.1">
    <property type="nucleotide sequence ID" value="NZ_CP072227.1"/>
</dbReference>
<dbReference type="Proteomes" id="UP000679226">
    <property type="component" value="Chromosome"/>
</dbReference>